<dbReference type="Gene3D" id="3.40.630.190">
    <property type="entry name" value="LCP protein"/>
    <property type="match status" value="1"/>
</dbReference>
<name>A0A845ERE5_9BACL</name>
<dbReference type="NCBIfam" id="TIGR00350">
    <property type="entry name" value="lytR_cpsA_psr"/>
    <property type="match status" value="1"/>
</dbReference>
<dbReference type="AlphaFoldDB" id="A0A845ERE5"/>
<dbReference type="EMBL" id="WMEY01000001">
    <property type="protein sequence ID" value="MYL61967.1"/>
    <property type="molecule type" value="Genomic_DNA"/>
</dbReference>
<evidence type="ECO:0000256" key="1">
    <source>
        <dbReference type="ARBA" id="ARBA00006068"/>
    </source>
</evidence>
<dbReference type="Proteomes" id="UP000447833">
    <property type="component" value="Unassembled WGS sequence"/>
</dbReference>
<proteinExistence type="inferred from homology"/>
<sequence length="322" mass="35730">MKKQSRIRRRRKKSMFRRLLTFVLLIVLVLIGYGVYLAYNAYDAASGSYQGLSRGEKSELRDAEVAVTKDPISILIMGIEDYSTGGENGRTDTLMVATVDPDTKKVNLLSIPRDSRVEIVGKGIEDKITHAHAYGGTEMTINTVENFLNIPIDYYVKVNFEGFKDVIDEIGGITVEVPFDFVAHTDVPGGRATFTKGSMNLDGTEALAYARMRKDDPRGDFGRSERQKQVIKAAMNEVSTASGLMKLDDIAQHIGNNIETNLKPTELFALQKAYSDVSSSDIESLSIDGTDERINDVYYFKPDEESVATLSQKLNAILNTTK</sequence>
<accession>A0A845ERE5</accession>
<protein>
    <submittedName>
        <fullName evidence="3">LytR family transcriptional regulator</fullName>
    </submittedName>
</protein>
<dbReference type="PANTHER" id="PTHR33392">
    <property type="entry name" value="POLYISOPRENYL-TEICHOIC ACID--PEPTIDOGLYCAN TEICHOIC ACID TRANSFERASE TAGU"/>
    <property type="match status" value="1"/>
</dbReference>
<dbReference type="PANTHER" id="PTHR33392:SF10">
    <property type="entry name" value="POLYISOPRENYL-TEICHOIC ACID--PEPTIDOGLYCAN TEICHOIC ACID TRANSFERASE TAGV"/>
    <property type="match status" value="1"/>
</dbReference>
<gene>
    <name evidence="3" type="ORF">GLW07_01230</name>
</gene>
<reference evidence="3 4" key="1">
    <citation type="submission" date="2019-11" db="EMBL/GenBank/DDBJ databases">
        <title>Genome sequences of 17 halophilic strains isolated from different environments.</title>
        <authorList>
            <person name="Furrow R.E."/>
        </authorList>
    </citation>
    <scope>NUCLEOTIDE SEQUENCE [LARGE SCALE GENOMIC DNA]</scope>
    <source>
        <strain evidence="3 4">22506_14_FS</strain>
    </source>
</reference>
<feature type="domain" description="Cell envelope-related transcriptional attenuator" evidence="2">
    <location>
        <begin position="90"/>
        <end position="239"/>
    </location>
</feature>
<organism evidence="3 4">
    <name type="scientific">Guptibacillus hwajinpoensis</name>
    <dbReference type="NCBI Taxonomy" id="208199"/>
    <lineage>
        <taxon>Bacteria</taxon>
        <taxon>Bacillati</taxon>
        <taxon>Bacillota</taxon>
        <taxon>Bacilli</taxon>
        <taxon>Bacillales</taxon>
        <taxon>Guptibacillaceae</taxon>
        <taxon>Guptibacillus</taxon>
    </lineage>
</organism>
<dbReference type="RefSeq" id="WP_160917872.1">
    <property type="nucleotide sequence ID" value="NZ_WMEY01000001.1"/>
</dbReference>
<dbReference type="InterPro" id="IPR004474">
    <property type="entry name" value="LytR_CpsA_psr"/>
</dbReference>
<comment type="caution">
    <text evidence="3">The sequence shown here is derived from an EMBL/GenBank/DDBJ whole genome shotgun (WGS) entry which is preliminary data.</text>
</comment>
<comment type="similarity">
    <text evidence="1">Belongs to the LytR/CpsA/Psr (LCP) family.</text>
</comment>
<evidence type="ECO:0000313" key="3">
    <source>
        <dbReference type="EMBL" id="MYL61967.1"/>
    </source>
</evidence>
<evidence type="ECO:0000259" key="2">
    <source>
        <dbReference type="Pfam" id="PF03816"/>
    </source>
</evidence>
<dbReference type="GO" id="GO:0071555">
    <property type="term" value="P:cell wall organization"/>
    <property type="evidence" value="ECO:0007669"/>
    <property type="project" value="UniProtKB-KW"/>
</dbReference>
<dbReference type="Pfam" id="PF03816">
    <property type="entry name" value="LytR_cpsA_psr"/>
    <property type="match status" value="1"/>
</dbReference>
<evidence type="ECO:0000313" key="4">
    <source>
        <dbReference type="Proteomes" id="UP000447833"/>
    </source>
</evidence>
<dbReference type="InterPro" id="IPR050922">
    <property type="entry name" value="LytR/CpsA/Psr_CW_biosynth"/>
</dbReference>